<proteinExistence type="predicted"/>
<keyword evidence="2" id="KW-0808">Transferase</keyword>
<dbReference type="PIRSF" id="PIRSF037505">
    <property type="entry name" value="Betaine_HMT"/>
    <property type="match status" value="1"/>
</dbReference>
<reference evidence="4" key="1">
    <citation type="submission" date="2018-05" db="EMBL/GenBank/DDBJ databases">
        <authorList>
            <person name="Lanie J.A."/>
            <person name="Ng W.-L."/>
            <person name="Kazmierczak K.M."/>
            <person name="Andrzejewski T.M."/>
            <person name="Davidsen T.M."/>
            <person name="Wayne K.J."/>
            <person name="Tettelin H."/>
            <person name="Glass J.I."/>
            <person name="Rusch D."/>
            <person name="Podicherti R."/>
            <person name="Tsui H.-C.T."/>
            <person name="Winkler M.E."/>
        </authorList>
    </citation>
    <scope>NUCLEOTIDE SEQUENCE</scope>
</reference>
<organism evidence="4">
    <name type="scientific">marine metagenome</name>
    <dbReference type="NCBI Taxonomy" id="408172"/>
    <lineage>
        <taxon>unclassified sequences</taxon>
        <taxon>metagenomes</taxon>
        <taxon>ecological metagenomes</taxon>
    </lineage>
</organism>
<evidence type="ECO:0000256" key="1">
    <source>
        <dbReference type="ARBA" id="ARBA00022603"/>
    </source>
</evidence>
<dbReference type="SUPFAM" id="SSF82282">
    <property type="entry name" value="Homocysteine S-methyltransferase"/>
    <property type="match status" value="1"/>
</dbReference>
<dbReference type="EMBL" id="UINC01000607">
    <property type="protein sequence ID" value="SUZ58252.1"/>
    <property type="molecule type" value="Genomic_DNA"/>
</dbReference>
<dbReference type="Pfam" id="PF02574">
    <property type="entry name" value="S-methyl_trans"/>
    <property type="match status" value="1"/>
</dbReference>
<evidence type="ECO:0000259" key="3">
    <source>
        <dbReference type="PROSITE" id="PS50970"/>
    </source>
</evidence>
<dbReference type="GO" id="GO:0032259">
    <property type="term" value="P:methylation"/>
    <property type="evidence" value="ECO:0007669"/>
    <property type="project" value="UniProtKB-KW"/>
</dbReference>
<dbReference type="GO" id="GO:0008270">
    <property type="term" value="F:zinc ion binding"/>
    <property type="evidence" value="ECO:0007669"/>
    <property type="project" value="InterPro"/>
</dbReference>
<dbReference type="AlphaFoldDB" id="A0A381NUG0"/>
<sequence>MLDKDFFKKVRILDGGMGQELLARGLKTIGTLWSASALLQEKFHQLILDTHIDFIKSGAEVIVTTTFSSRRLKLRENDIEDKFEQLNVIAGELAIKAKEKYPHVLIAGGLPPQYLIYEADTRSDDEIIQNFYDQAKIINPFIDFFYLEVLSSIREVKLAIKAIESFNKPYLIGVHISEGTKLPSGEKISEIVTKIKHDNLLGLMLSCVSPENYELNLEEIKNLGYPFGFKLNGFLRTNPDSGYTNVYNKSKSSNPNKFLGKRKDLTPKKLAEFAEKFKNAGATILGGCCEITPFHIKEIAKLKTN</sequence>
<dbReference type="InterPro" id="IPR036589">
    <property type="entry name" value="HCY_dom_sf"/>
</dbReference>
<evidence type="ECO:0000313" key="4">
    <source>
        <dbReference type="EMBL" id="SUZ58252.1"/>
    </source>
</evidence>
<dbReference type="GO" id="GO:0009086">
    <property type="term" value="P:methionine biosynthetic process"/>
    <property type="evidence" value="ECO:0007669"/>
    <property type="project" value="InterPro"/>
</dbReference>
<dbReference type="PANTHER" id="PTHR11103">
    <property type="entry name" value="SLR1189 PROTEIN"/>
    <property type="match status" value="1"/>
</dbReference>
<gene>
    <name evidence="4" type="ORF">METZ01_LOCUS11106</name>
</gene>
<evidence type="ECO:0000256" key="2">
    <source>
        <dbReference type="ARBA" id="ARBA00022679"/>
    </source>
</evidence>
<dbReference type="InterPro" id="IPR003726">
    <property type="entry name" value="HCY_dom"/>
</dbReference>
<name>A0A381NUG0_9ZZZZ</name>
<feature type="domain" description="Hcy-binding" evidence="3">
    <location>
        <begin position="1"/>
        <end position="303"/>
    </location>
</feature>
<protein>
    <recommendedName>
        <fullName evidence="3">Hcy-binding domain-containing protein</fullName>
    </recommendedName>
</protein>
<dbReference type="PROSITE" id="PS50970">
    <property type="entry name" value="HCY"/>
    <property type="match status" value="1"/>
</dbReference>
<accession>A0A381NUG0</accession>
<dbReference type="Gene3D" id="3.20.20.330">
    <property type="entry name" value="Homocysteine-binding-like domain"/>
    <property type="match status" value="1"/>
</dbReference>
<dbReference type="InterPro" id="IPR017226">
    <property type="entry name" value="BHMT-like"/>
</dbReference>
<dbReference type="GO" id="GO:0008168">
    <property type="term" value="F:methyltransferase activity"/>
    <property type="evidence" value="ECO:0007669"/>
    <property type="project" value="UniProtKB-KW"/>
</dbReference>
<dbReference type="PANTHER" id="PTHR11103:SF18">
    <property type="entry name" value="SLR1189 PROTEIN"/>
    <property type="match status" value="1"/>
</dbReference>
<keyword evidence="1" id="KW-0489">Methyltransferase</keyword>